<evidence type="ECO:0000313" key="6">
    <source>
        <dbReference type="EMBL" id="AFK70015.1"/>
    </source>
</evidence>
<feature type="domain" description="FdhE central" evidence="4">
    <location>
        <begin position="194"/>
        <end position="231"/>
    </location>
</feature>
<comment type="function">
    <text evidence="2">Necessary for formate dehydrogenase activity.</text>
</comment>
<name>I3UWZ4_PSEPU</name>
<dbReference type="InterPro" id="IPR056774">
    <property type="entry name" value="FdhE_N"/>
</dbReference>
<dbReference type="InterPro" id="IPR056797">
    <property type="entry name" value="FdhE_central"/>
</dbReference>
<dbReference type="HOGENOM" id="CLU_055275_0_0_6"/>
<dbReference type="Proteomes" id="UP000005268">
    <property type="component" value="Chromosome"/>
</dbReference>
<dbReference type="GO" id="GO:0005829">
    <property type="term" value="C:cytosol"/>
    <property type="evidence" value="ECO:0007669"/>
    <property type="project" value="TreeGrafter"/>
</dbReference>
<dbReference type="AlphaFoldDB" id="I3UWZ4"/>
<dbReference type="Pfam" id="PF24860">
    <property type="entry name" value="FdhE_C"/>
    <property type="match status" value="1"/>
</dbReference>
<dbReference type="EMBL" id="CP003588">
    <property type="protein sequence ID" value="AFK70015.1"/>
    <property type="molecule type" value="Genomic_DNA"/>
</dbReference>
<dbReference type="HAMAP" id="MF_00611">
    <property type="entry name" value="FdeH"/>
    <property type="match status" value="1"/>
</dbReference>
<evidence type="ECO:0000313" key="7">
    <source>
        <dbReference type="Proteomes" id="UP000005268"/>
    </source>
</evidence>
<evidence type="ECO:0000259" key="3">
    <source>
        <dbReference type="Pfam" id="PF04216"/>
    </source>
</evidence>
<sequence>MITDEKKDKRLSTLLEPGQIEASAVTPPFLHLPAANLFELRAARLEQLAEGNALGDYLRLIARLCRIQQQLVDNPPGGMPVAEARQRLCMDHGLPPLAADSMVREGPWLVWLQALLEHLSGETRGPMGEALQVLRGSDDNQRKGWGIALLAGQYDGVPAALVPFLGAALQAAWSSWLLALPAHQLKPAGSLAQCPACGSPAMAGVVRNRGKHNGLRYLACSLCACEWHVVRVKCVYCESSKDLRYTSLEDDRHAPGKAPLRAECCPGCDSYLKQNYLENDAAAEPLADDLASLALDIRLDGEGFHRLAPNLMLAPGGG</sequence>
<comment type="subcellular location">
    <subcellularLocation>
        <location evidence="2">Cytoplasm</location>
    </subcellularLocation>
</comment>
<protein>
    <recommendedName>
        <fullName evidence="2">Protein FdhE homolog</fullName>
    </recommendedName>
</protein>
<accession>I3UWZ4</accession>
<dbReference type="Pfam" id="PF04216">
    <property type="entry name" value="FdhE_N"/>
    <property type="match status" value="1"/>
</dbReference>
<dbReference type="InterPro" id="IPR006452">
    <property type="entry name" value="Formate_DH_accessory"/>
</dbReference>
<evidence type="ECO:0000259" key="5">
    <source>
        <dbReference type="Pfam" id="PF24860"/>
    </source>
</evidence>
<evidence type="ECO:0000259" key="4">
    <source>
        <dbReference type="Pfam" id="PF24859"/>
    </source>
</evidence>
<dbReference type="GO" id="GO:0051604">
    <property type="term" value="P:protein maturation"/>
    <property type="evidence" value="ECO:0007669"/>
    <property type="project" value="TreeGrafter"/>
</dbReference>
<dbReference type="PANTHER" id="PTHR37689">
    <property type="entry name" value="PROTEIN FDHE"/>
    <property type="match status" value="1"/>
</dbReference>
<dbReference type="SUPFAM" id="SSF144020">
    <property type="entry name" value="FdhE-like"/>
    <property type="match status" value="1"/>
</dbReference>
<dbReference type="InterPro" id="IPR024064">
    <property type="entry name" value="FdhE-like_sf"/>
</dbReference>
<gene>
    <name evidence="2" type="primary">fdhE</name>
    <name evidence="6" type="ORF">YSA_06003</name>
</gene>
<dbReference type="CDD" id="cd16341">
    <property type="entry name" value="FdhE"/>
    <property type="match status" value="1"/>
</dbReference>
<organism evidence="6 7">
    <name type="scientific">Pseudomonas putida ND6</name>
    <dbReference type="NCBI Taxonomy" id="231023"/>
    <lineage>
        <taxon>Bacteria</taxon>
        <taxon>Pseudomonadati</taxon>
        <taxon>Pseudomonadota</taxon>
        <taxon>Gammaproteobacteria</taxon>
        <taxon>Pseudomonadales</taxon>
        <taxon>Pseudomonadaceae</taxon>
        <taxon>Pseudomonas</taxon>
    </lineage>
</organism>
<dbReference type="Pfam" id="PF24859">
    <property type="entry name" value="FdhE_central"/>
    <property type="match status" value="1"/>
</dbReference>
<feature type="domain" description="FdhE N-terminal" evidence="3">
    <location>
        <begin position="27"/>
        <end position="188"/>
    </location>
</feature>
<dbReference type="InterPro" id="IPR056796">
    <property type="entry name" value="FdhE_C"/>
</dbReference>
<keyword evidence="1 2" id="KW-0963">Cytoplasm</keyword>
<dbReference type="PANTHER" id="PTHR37689:SF1">
    <property type="entry name" value="PROTEIN FDHE"/>
    <property type="match status" value="1"/>
</dbReference>
<dbReference type="PIRSF" id="PIRSF018296">
    <property type="entry name" value="Format_dh_formtn"/>
    <property type="match status" value="1"/>
</dbReference>
<feature type="domain" description="FdhE C-terminal" evidence="5">
    <location>
        <begin position="232"/>
        <end position="313"/>
    </location>
</feature>
<dbReference type="PATRIC" id="fig|231023.4.peg.2885"/>
<comment type="similarity">
    <text evidence="2">Belongs to the FdhE family.</text>
</comment>
<proteinExistence type="inferred from homology"/>
<dbReference type="KEGG" id="ppi:YSA_06003"/>
<evidence type="ECO:0000256" key="2">
    <source>
        <dbReference type="HAMAP-Rule" id="MF_00611"/>
    </source>
</evidence>
<dbReference type="GO" id="GO:0008199">
    <property type="term" value="F:ferric iron binding"/>
    <property type="evidence" value="ECO:0007669"/>
    <property type="project" value="TreeGrafter"/>
</dbReference>
<dbReference type="Gene3D" id="3.90.1670.10">
    <property type="entry name" value="FdhE-like domain"/>
    <property type="match status" value="1"/>
</dbReference>
<dbReference type="NCBIfam" id="TIGR01562">
    <property type="entry name" value="FdhE"/>
    <property type="match status" value="1"/>
</dbReference>
<evidence type="ECO:0000256" key="1">
    <source>
        <dbReference type="ARBA" id="ARBA00022490"/>
    </source>
</evidence>
<reference evidence="6 7" key="1">
    <citation type="journal article" date="2012" name="J. Bacteriol.">
        <title>Complete Genome Sequence of the Naphthalene-Degrading Pseudomonas putida Strain ND6.</title>
        <authorList>
            <person name="Li S."/>
            <person name="Zhao H."/>
            <person name="Li Y."/>
            <person name="Niu S."/>
            <person name="Cai B."/>
        </authorList>
    </citation>
    <scope>NUCLEOTIDE SEQUENCE [LARGE SCALE GENOMIC DNA]</scope>
    <source>
        <strain evidence="6 7">ND6</strain>
    </source>
</reference>